<dbReference type="InterPro" id="IPR002347">
    <property type="entry name" value="SDR_fam"/>
</dbReference>
<dbReference type="PRINTS" id="PR00081">
    <property type="entry name" value="GDHRDH"/>
</dbReference>
<dbReference type="EMBL" id="FQXM01000007">
    <property type="protein sequence ID" value="SHH60606.1"/>
    <property type="molecule type" value="Genomic_DNA"/>
</dbReference>
<dbReference type="PANTHER" id="PTHR42879">
    <property type="entry name" value="3-OXOACYL-(ACYL-CARRIER-PROTEIN) REDUCTASE"/>
    <property type="match status" value="1"/>
</dbReference>
<dbReference type="NCBIfam" id="NF009466">
    <property type="entry name" value="PRK12826.1-2"/>
    <property type="match status" value="1"/>
</dbReference>
<reference evidence="4 5" key="1">
    <citation type="submission" date="2016-11" db="EMBL/GenBank/DDBJ databases">
        <authorList>
            <person name="Jaros S."/>
            <person name="Januszkiewicz K."/>
            <person name="Wedrychowicz H."/>
        </authorList>
    </citation>
    <scope>NUCLEOTIDE SEQUENCE [LARGE SCALE GENOMIC DNA]</scope>
    <source>
        <strain evidence="4 5">DSM 8605</strain>
    </source>
</reference>
<dbReference type="OrthoDB" id="9803333at2"/>
<protein>
    <submittedName>
        <fullName evidence="4">3-oxoacyl-[acyl-carrier protein] reductase</fullName>
    </submittedName>
</protein>
<evidence type="ECO:0000313" key="5">
    <source>
        <dbReference type="Proteomes" id="UP000184447"/>
    </source>
</evidence>
<dbReference type="GO" id="GO:0032787">
    <property type="term" value="P:monocarboxylic acid metabolic process"/>
    <property type="evidence" value="ECO:0007669"/>
    <property type="project" value="UniProtKB-ARBA"/>
</dbReference>
<dbReference type="InterPro" id="IPR050259">
    <property type="entry name" value="SDR"/>
</dbReference>
<evidence type="ECO:0000313" key="4">
    <source>
        <dbReference type="EMBL" id="SHH60606.1"/>
    </source>
</evidence>
<dbReference type="NCBIfam" id="NF005559">
    <property type="entry name" value="PRK07231.1"/>
    <property type="match status" value="1"/>
</dbReference>
<keyword evidence="3" id="KW-0443">Lipid metabolism</keyword>
<proteinExistence type="inferred from homology"/>
<keyword evidence="2" id="KW-0560">Oxidoreductase</keyword>
<dbReference type="STRING" id="1121316.SAMN02745207_01705"/>
<comment type="similarity">
    <text evidence="1">Belongs to the short-chain dehydrogenases/reductases (SDR) family.</text>
</comment>
<dbReference type="InterPro" id="IPR020904">
    <property type="entry name" value="Sc_DH/Rdtase_CS"/>
</dbReference>
<dbReference type="SUPFAM" id="SSF51735">
    <property type="entry name" value="NAD(P)-binding Rossmann-fold domains"/>
    <property type="match status" value="1"/>
</dbReference>
<dbReference type="PRINTS" id="PR00080">
    <property type="entry name" value="SDRFAMILY"/>
</dbReference>
<dbReference type="PANTHER" id="PTHR42879:SF2">
    <property type="entry name" value="3-OXOACYL-[ACYL-CARRIER-PROTEIN] REDUCTASE FABG"/>
    <property type="match status" value="1"/>
</dbReference>
<sequence length="246" mass="26459">MKLKGKVALITGGSRGIGAEIAKEFSKEGAFVVINYISNDRAAEETIEEIKAVGGYVIGIKADASDFNEAKNLVDSTIDKFGKLDILVNNAGISKVGLFIDMKEKHWDEMLNINLKSVFNLSNHVTKHMLANNGGAIINISSMWGGVGASCEVIYSASKGGIDAFTKALGKELAPNNIRVNAIAPGVIETDMNKWMNENEIDDLSNEIPMMRFGKPKEVAKLAVFLASEDSSYITAQVINVDGGMV</sequence>
<dbReference type="NCBIfam" id="NF047420">
    <property type="entry name" value="EF_P_mod_YmfI"/>
    <property type="match status" value="1"/>
</dbReference>
<dbReference type="Pfam" id="PF13561">
    <property type="entry name" value="adh_short_C2"/>
    <property type="match status" value="1"/>
</dbReference>
<keyword evidence="5" id="KW-1185">Reference proteome</keyword>
<evidence type="ECO:0000256" key="1">
    <source>
        <dbReference type="ARBA" id="ARBA00006484"/>
    </source>
</evidence>
<evidence type="ECO:0000256" key="3">
    <source>
        <dbReference type="ARBA" id="ARBA00023221"/>
    </source>
</evidence>
<dbReference type="RefSeq" id="WP_073338007.1">
    <property type="nucleotide sequence ID" value="NZ_FQXM01000007.1"/>
</dbReference>
<dbReference type="AlphaFoldDB" id="A0A1M5UCQ1"/>
<organism evidence="4 5">
    <name type="scientific">Clostridium grantii DSM 8605</name>
    <dbReference type="NCBI Taxonomy" id="1121316"/>
    <lineage>
        <taxon>Bacteria</taxon>
        <taxon>Bacillati</taxon>
        <taxon>Bacillota</taxon>
        <taxon>Clostridia</taxon>
        <taxon>Eubacteriales</taxon>
        <taxon>Clostridiaceae</taxon>
        <taxon>Clostridium</taxon>
    </lineage>
</organism>
<dbReference type="PROSITE" id="PS00061">
    <property type="entry name" value="ADH_SHORT"/>
    <property type="match status" value="1"/>
</dbReference>
<dbReference type="GO" id="GO:0008202">
    <property type="term" value="P:steroid metabolic process"/>
    <property type="evidence" value="ECO:0007669"/>
    <property type="project" value="UniProtKB-KW"/>
</dbReference>
<gene>
    <name evidence="4" type="ORF">SAMN02745207_01705</name>
</gene>
<dbReference type="GO" id="GO:0016491">
    <property type="term" value="F:oxidoreductase activity"/>
    <property type="evidence" value="ECO:0007669"/>
    <property type="project" value="UniProtKB-KW"/>
</dbReference>
<dbReference type="FunFam" id="3.40.50.720:FF:000173">
    <property type="entry name" value="3-oxoacyl-[acyl-carrier protein] reductase"/>
    <property type="match status" value="1"/>
</dbReference>
<dbReference type="Proteomes" id="UP000184447">
    <property type="component" value="Unassembled WGS sequence"/>
</dbReference>
<evidence type="ECO:0000256" key="2">
    <source>
        <dbReference type="ARBA" id="ARBA00023002"/>
    </source>
</evidence>
<name>A0A1M5UCQ1_9CLOT</name>
<accession>A0A1M5UCQ1</accession>
<dbReference type="Gene3D" id="3.40.50.720">
    <property type="entry name" value="NAD(P)-binding Rossmann-like Domain"/>
    <property type="match status" value="1"/>
</dbReference>
<keyword evidence="3" id="KW-0753">Steroid metabolism</keyword>
<dbReference type="InterPro" id="IPR036291">
    <property type="entry name" value="NAD(P)-bd_dom_sf"/>
</dbReference>